<feature type="disulfide bond" evidence="6">
    <location>
        <begin position="50"/>
        <end position="205"/>
    </location>
</feature>
<feature type="domain" description="Peptidase M12A" evidence="8">
    <location>
        <begin position="1"/>
        <end position="206"/>
    </location>
</feature>
<dbReference type="PROSITE" id="PS51864">
    <property type="entry name" value="ASTACIN"/>
    <property type="match status" value="1"/>
</dbReference>
<evidence type="ECO:0000259" key="8">
    <source>
        <dbReference type="PROSITE" id="PS51864"/>
    </source>
</evidence>
<feature type="binding site" evidence="6">
    <location>
        <position position="115"/>
    </location>
    <ligand>
        <name>Zn(2+)</name>
        <dbReference type="ChEBI" id="CHEBI:29105"/>
        <note>catalytic</note>
    </ligand>
</feature>
<dbReference type="GO" id="GO:0008270">
    <property type="term" value="F:zinc ion binding"/>
    <property type="evidence" value="ECO:0007669"/>
    <property type="project" value="UniProtKB-UniRule"/>
</dbReference>
<dbReference type="InterPro" id="IPR001506">
    <property type="entry name" value="Peptidase_M12A"/>
</dbReference>
<dbReference type="GO" id="GO:0006508">
    <property type="term" value="P:proteolysis"/>
    <property type="evidence" value="ECO:0007669"/>
    <property type="project" value="UniProtKB-KW"/>
</dbReference>
<feature type="binding site" evidence="6">
    <location>
        <position position="125"/>
    </location>
    <ligand>
        <name>Zn(2+)</name>
        <dbReference type="ChEBI" id="CHEBI:29105"/>
        <note>catalytic</note>
    </ligand>
</feature>
<dbReference type="SMART" id="SM00235">
    <property type="entry name" value="ZnMc"/>
    <property type="match status" value="1"/>
</dbReference>
<keyword evidence="2 6" id="KW-0479">Metal-binding</keyword>
<dbReference type="Gene3D" id="3.40.390.10">
    <property type="entry name" value="Collagenase (Catalytic Domain)"/>
    <property type="match status" value="1"/>
</dbReference>
<reference evidence="9" key="1">
    <citation type="submission" date="2015-11" db="EMBL/GenBank/DDBJ databases">
        <title>De novo transcriptome assembly of four potential Pierce s Disease insect vectors from Arizona vineyards.</title>
        <authorList>
            <person name="Tassone E.E."/>
        </authorList>
    </citation>
    <scope>NUCLEOTIDE SEQUENCE</scope>
</reference>
<dbReference type="PANTHER" id="PTHR10127:SF780">
    <property type="entry name" value="METALLOENDOPEPTIDASE"/>
    <property type="match status" value="1"/>
</dbReference>
<dbReference type="Pfam" id="PF01400">
    <property type="entry name" value="Astacin"/>
    <property type="match status" value="1"/>
</dbReference>
<evidence type="ECO:0000256" key="6">
    <source>
        <dbReference type="PROSITE-ProRule" id="PRU01211"/>
    </source>
</evidence>
<dbReference type="PRINTS" id="PR00480">
    <property type="entry name" value="ASTACIN"/>
</dbReference>
<evidence type="ECO:0000256" key="7">
    <source>
        <dbReference type="RuleBase" id="RU361183"/>
    </source>
</evidence>
<comment type="caution">
    <text evidence="6">Lacks conserved residue(s) required for the propagation of feature annotation.</text>
</comment>
<dbReference type="GO" id="GO:0004222">
    <property type="term" value="F:metalloendopeptidase activity"/>
    <property type="evidence" value="ECO:0007669"/>
    <property type="project" value="UniProtKB-UniRule"/>
</dbReference>
<feature type="non-terminal residue" evidence="9">
    <location>
        <position position="1"/>
    </location>
</feature>
<keyword evidence="5 6" id="KW-0482">Metalloprotease</keyword>
<dbReference type="EMBL" id="GECU01030451">
    <property type="protein sequence ID" value="JAS77255.1"/>
    <property type="molecule type" value="Transcribed_RNA"/>
</dbReference>
<evidence type="ECO:0000256" key="1">
    <source>
        <dbReference type="ARBA" id="ARBA00022670"/>
    </source>
</evidence>
<dbReference type="PANTHER" id="PTHR10127">
    <property type="entry name" value="DISCOIDIN, CUB, EGF, LAMININ , AND ZINC METALLOPROTEASE DOMAIN CONTAINING"/>
    <property type="match status" value="1"/>
</dbReference>
<accession>A0A1B6HRJ2</accession>
<sequence>SKHHLLNDNFQWKMPEEEKYVYIPYEIHEIEPEVRHHLEYYLELFHKKSCIRWIKRTYEDDYLVIKASLDDQGELVDRCYSSSVGMKGGVQYVHLTTRCLGLMPGYIPALYNIPHELMHALGFIHEQSRLDRDCYIALTKQGAQDAHANRRFTSVPTDMKFPYDINSVMQYRLSDAYLSLQGETIGPIGEDPSWQDWRKINYLYCGRKHICEDHTALCLRHKAILRKCIRDGRMQKPSDHDHLQYLYGEDN</sequence>
<dbReference type="SUPFAM" id="SSF55486">
    <property type="entry name" value="Metalloproteases ('zincins'), catalytic domain"/>
    <property type="match status" value="1"/>
</dbReference>
<protein>
    <recommendedName>
        <fullName evidence="7">Metalloendopeptidase</fullName>
        <ecNumber evidence="7">3.4.24.-</ecNumber>
    </recommendedName>
</protein>
<keyword evidence="3 6" id="KW-0378">Hydrolase</keyword>
<dbReference type="AlphaFoldDB" id="A0A1B6HRJ2"/>
<feature type="binding site" evidence="6">
    <location>
        <position position="119"/>
    </location>
    <ligand>
        <name>Zn(2+)</name>
        <dbReference type="ChEBI" id="CHEBI:29105"/>
        <note>catalytic</note>
    </ligand>
</feature>
<keyword evidence="1 6" id="KW-0645">Protease</keyword>
<comment type="cofactor">
    <cofactor evidence="6 7">
        <name>Zn(2+)</name>
        <dbReference type="ChEBI" id="CHEBI:29105"/>
    </cofactor>
    <text evidence="6 7">Binds 1 zinc ion per subunit.</text>
</comment>
<name>A0A1B6HRJ2_9HEMI</name>
<proteinExistence type="predicted"/>
<evidence type="ECO:0000256" key="2">
    <source>
        <dbReference type="ARBA" id="ARBA00022723"/>
    </source>
</evidence>
<organism evidence="9">
    <name type="scientific">Homalodisca liturata</name>
    <dbReference type="NCBI Taxonomy" id="320908"/>
    <lineage>
        <taxon>Eukaryota</taxon>
        <taxon>Metazoa</taxon>
        <taxon>Ecdysozoa</taxon>
        <taxon>Arthropoda</taxon>
        <taxon>Hexapoda</taxon>
        <taxon>Insecta</taxon>
        <taxon>Pterygota</taxon>
        <taxon>Neoptera</taxon>
        <taxon>Paraneoptera</taxon>
        <taxon>Hemiptera</taxon>
        <taxon>Auchenorrhyncha</taxon>
        <taxon>Membracoidea</taxon>
        <taxon>Cicadellidae</taxon>
        <taxon>Cicadellinae</taxon>
        <taxon>Proconiini</taxon>
        <taxon>Homalodisca</taxon>
    </lineage>
</organism>
<keyword evidence="4 6" id="KW-0862">Zinc</keyword>
<feature type="active site" evidence="6">
    <location>
        <position position="116"/>
    </location>
</feature>
<dbReference type="EC" id="3.4.24.-" evidence="7"/>
<keyword evidence="6" id="KW-1015">Disulfide bond</keyword>
<dbReference type="InterPro" id="IPR006026">
    <property type="entry name" value="Peptidase_Metallo"/>
</dbReference>
<dbReference type="InterPro" id="IPR024079">
    <property type="entry name" value="MetalloPept_cat_dom_sf"/>
</dbReference>
<evidence type="ECO:0000313" key="9">
    <source>
        <dbReference type="EMBL" id="JAS77255.1"/>
    </source>
</evidence>
<evidence type="ECO:0000256" key="5">
    <source>
        <dbReference type="ARBA" id="ARBA00023049"/>
    </source>
</evidence>
<gene>
    <name evidence="9" type="ORF">g.17347</name>
</gene>
<evidence type="ECO:0000256" key="3">
    <source>
        <dbReference type="ARBA" id="ARBA00022801"/>
    </source>
</evidence>
<evidence type="ECO:0000256" key="4">
    <source>
        <dbReference type="ARBA" id="ARBA00022833"/>
    </source>
</evidence>